<dbReference type="InterPro" id="IPR020311">
    <property type="entry name" value="Uncharacterised_Rv0898c"/>
</dbReference>
<protein>
    <submittedName>
        <fullName evidence="2">DUF2630 family protein</fullName>
    </submittedName>
</protein>
<evidence type="ECO:0000313" key="2">
    <source>
        <dbReference type="EMBL" id="NNU45519.1"/>
    </source>
</evidence>
<proteinExistence type="predicted"/>
<comment type="caution">
    <text evidence="2">The sequence shown here is derived from an EMBL/GenBank/DDBJ whole genome shotgun (WGS) entry which is preliminary data.</text>
</comment>
<dbReference type="AlphaFoldDB" id="A0A849KU53"/>
<evidence type="ECO:0000313" key="3">
    <source>
        <dbReference type="Proteomes" id="UP000552954"/>
    </source>
</evidence>
<evidence type="ECO:0000256" key="1">
    <source>
        <dbReference type="SAM" id="MobiDB-lite"/>
    </source>
</evidence>
<keyword evidence="3" id="KW-1185">Reference proteome</keyword>
<organism evidence="2 3">
    <name type="scientific">Ramlibacter montanisoli</name>
    <dbReference type="NCBI Taxonomy" id="2732512"/>
    <lineage>
        <taxon>Bacteria</taxon>
        <taxon>Pseudomonadati</taxon>
        <taxon>Pseudomonadota</taxon>
        <taxon>Betaproteobacteria</taxon>
        <taxon>Burkholderiales</taxon>
        <taxon>Comamonadaceae</taxon>
        <taxon>Ramlibacter</taxon>
    </lineage>
</organism>
<sequence length="79" mass="8799">MSDSDESIFARISALVAEEHKLRDAPAAADAGGPRLKQLEEQLDQCWDLLRQRRARREFGQDPEAAAVRDAGTVENYEG</sequence>
<dbReference type="EMBL" id="JABFCS010000002">
    <property type="protein sequence ID" value="NNU45519.1"/>
    <property type="molecule type" value="Genomic_DNA"/>
</dbReference>
<accession>A0A849KU53</accession>
<dbReference type="RefSeq" id="WP_171563815.1">
    <property type="nucleotide sequence ID" value="NZ_JABFCS010000002.1"/>
</dbReference>
<gene>
    <name evidence="2" type="ORF">HK415_23685</name>
</gene>
<dbReference type="Pfam" id="PF10944">
    <property type="entry name" value="DUF2630"/>
    <property type="match status" value="1"/>
</dbReference>
<feature type="region of interest" description="Disordered" evidence="1">
    <location>
        <begin position="60"/>
        <end position="79"/>
    </location>
</feature>
<reference evidence="2 3" key="1">
    <citation type="submission" date="2020-05" db="EMBL/GenBank/DDBJ databases">
        <authorList>
            <person name="Khan S.A."/>
            <person name="Jeon C.O."/>
            <person name="Chun B.H."/>
        </authorList>
    </citation>
    <scope>NUCLEOTIDE SEQUENCE [LARGE SCALE GENOMIC DNA]</scope>
    <source>
        <strain evidence="2 3">B156</strain>
    </source>
</reference>
<name>A0A849KU53_9BURK</name>
<reference evidence="2 3" key="2">
    <citation type="submission" date="2020-06" db="EMBL/GenBank/DDBJ databases">
        <title>Ramlibacter rhizophilus sp. nov., isolated from rhizosphere soil of national flower Mugunghwa from South Korea.</title>
        <authorList>
            <person name="Zheng-Fei Y."/>
            <person name="Huan T."/>
        </authorList>
    </citation>
    <scope>NUCLEOTIDE SEQUENCE [LARGE SCALE GENOMIC DNA]</scope>
    <source>
        <strain evidence="2 3">B156</strain>
    </source>
</reference>
<dbReference type="Proteomes" id="UP000552954">
    <property type="component" value="Unassembled WGS sequence"/>
</dbReference>